<gene>
    <name evidence="1" type="ORF">M404DRAFT_958381</name>
</gene>
<evidence type="ECO:0000313" key="2">
    <source>
        <dbReference type="Proteomes" id="UP000054217"/>
    </source>
</evidence>
<dbReference type="HOGENOM" id="CLU_145550_1_0_1"/>
<reference evidence="2" key="2">
    <citation type="submission" date="2015-01" db="EMBL/GenBank/DDBJ databases">
        <title>Evolutionary Origins and Diversification of the Mycorrhizal Mutualists.</title>
        <authorList>
            <consortium name="DOE Joint Genome Institute"/>
            <consortium name="Mycorrhizal Genomics Consortium"/>
            <person name="Kohler A."/>
            <person name="Kuo A."/>
            <person name="Nagy L.G."/>
            <person name="Floudas D."/>
            <person name="Copeland A."/>
            <person name="Barry K.W."/>
            <person name="Cichocki N."/>
            <person name="Veneault-Fourrey C."/>
            <person name="LaButti K."/>
            <person name="Lindquist E.A."/>
            <person name="Lipzen A."/>
            <person name="Lundell T."/>
            <person name="Morin E."/>
            <person name="Murat C."/>
            <person name="Riley R."/>
            <person name="Ohm R."/>
            <person name="Sun H."/>
            <person name="Tunlid A."/>
            <person name="Henrissat B."/>
            <person name="Grigoriev I.V."/>
            <person name="Hibbett D.S."/>
            <person name="Martin F."/>
        </authorList>
    </citation>
    <scope>NUCLEOTIDE SEQUENCE [LARGE SCALE GENOMIC DNA]</scope>
    <source>
        <strain evidence="2">Marx 270</strain>
    </source>
</reference>
<dbReference type="Proteomes" id="UP000054217">
    <property type="component" value="Unassembled WGS sequence"/>
</dbReference>
<sequence length="170" mass="19811">GETTPNLPWFPWPNKQTCILDILWHLPRLLFSDTQLQVILWGLTVLGMDHIPSIRNLKDLDSTLQMKYGVPSLCYQGLLGHVYYVNHLPSIIAQEMGNLRVCPHIHHYPEDMGGQLDQPWQAARWLHEIDPSLTTPMLQKGRQDFYIFEPTKLIDGMIVIPERWYTKILK</sequence>
<dbReference type="InParanoid" id="A0A0C3JTB3"/>
<name>A0A0C3JTB3_PISTI</name>
<proteinExistence type="predicted"/>
<keyword evidence="2" id="KW-1185">Reference proteome</keyword>
<evidence type="ECO:0000313" key="1">
    <source>
        <dbReference type="EMBL" id="KIO12358.1"/>
    </source>
</evidence>
<organism evidence="1 2">
    <name type="scientific">Pisolithus tinctorius Marx 270</name>
    <dbReference type="NCBI Taxonomy" id="870435"/>
    <lineage>
        <taxon>Eukaryota</taxon>
        <taxon>Fungi</taxon>
        <taxon>Dikarya</taxon>
        <taxon>Basidiomycota</taxon>
        <taxon>Agaricomycotina</taxon>
        <taxon>Agaricomycetes</taxon>
        <taxon>Agaricomycetidae</taxon>
        <taxon>Boletales</taxon>
        <taxon>Sclerodermatineae</taxon>
        <taxon>Pisolithaceae</taxon>
        <taxon>Pisolithus</taxon>
    </lineage>
</organism>
<dbReference type="AlphaFoldDB" id="A0A0C3JTB3"/>
<accession>A0A0C3JTB3</accession>
<protein>
    <submittedName>
        <fullName evidence="1">Uncharacterized protein</fullName>
    </submittedName>
</protein>
<feature type="non-terminal residue" evidence="1">
    <location>
        <position position="1"/>
    </location>
</feature>
<dbReference type="EMBL" id="KN831947">
    <property type="protein sequence ID" value="KIO12358.1"/>
    <property type="molecule type" value="Genomic_DNA"/>
</dbReference>
<reference evidence="1 2" key="1">
    <citation type="submission" date="2014-04" db="EMBL/GenBank/DDBJ databases">
        <authorList>
            <consortium name="DOE Joint Genome Institute"/>
            <person name="Kuo A."/>
            <person name="Kohler A."/>
            <person name="Costa M.D."/>
            <person name="Nagy L.G."/>
            <person name="Floudas D."/>
            <person name="Copeland A."/>
            <person name="Barry K.W."/>
            <person name="Cichocki N."/>
            <person name="Veneault-Fourrey C."/>
            <person name="LaButti K."/>
            <person name="Lindquist E.A."/>
            <person name="Lipzen A."/>
            <person name="Lundell T."/>
            <person name="Morin E."/>
            <person name="Murat C."/>
            <person name="Sun H."/>
            <person name="Tunlid A."/>
            <person name="Henrissat B."/>
            <person name="Grigoriev I.V."/>
            <person name="Hibbett D.S."/>
            <person name="Martin F."/>
            <person name="Nordberg H.P."/>
            <person name="Cantor M.N."/>
            <person name="Hua S.X."/>
        </authorList>
    </citation>
    <scope>NUCLEOTIDE SEQUENCE [LARGE SCALE GENOMIC DNA]</scope>
    <source>
        <strain evidence="1 2">Marx 270</strain>
    </source>
</reference>
<dbReference type="OrthoDB" id="2246127at2759"/>
<dbReference type="STRING" id="870435.A0A0C3JTB3"/>